<dbReference type="InterPro" id="IPR000835">
    <property type="entry name" value="HTH_MarR-typ"/>
</dbReference>
<dbReference type="AlphaFoldDB" id="F6F3D9"/>
<sequence length="151" mass="16532">MLTKRTNWVQDAIQSALEANGVSSLTRGQLFVIANVAAGETRAADIARNLGISRQAVSQIIAELAERDFIEVSEDPQDRRVRIVVLKSGLGEGDEICSRIFQEIERELLARIGLRRLKNLYDALEAEWGEPPEIGALSAQDETADGVAIAM</sequence>
<accession>F6F3D9</accession>
<dbReference type="Gene3D" id="1.10.10.10">
    <property type="entry name" value="Winged helix-like DNA-binding domain superfamily/Winged helix DNA-binding domain"/>
    <property type="match status" value="1"/>
</dbReference>
<feature type="domain" description="HTH marR-type" evidence="1">
    <location>
        <begin position="18"/>
        <end position="117"/>
    </location>
</feature>
<dbReference type="SMART" id="SM00347">
    <property type="entry name" value="HTH_MARR"/>
    <property type="match status" value="1"/>
</dbReference>
<organism evidence="2 3">
    <name type="scientific">Sphingobium chlorophenolicum L-1</name>
    <dbReference type="NCBI Taxonomy" id="690566"/>
    <lineage>
        <taxon>Bacteria</taxon>
        <taxon>Pseudomonadati</taxon>
        <taxon>Pseudomonadota</taxon>
        <taxon>Alphaproteobacteria</taxon>
        <taxon>Sphingomonadales</taxon>
        <taxon>Sphingomonadaceae</taxon>
        <taxon>Sphingobium</taxon>
    </lineage>
</organism>
<keyword evidence="3" id="KW-1185">Reference proteome</keyword>
<name>F6F3D9_SPHCR</name>
<dbReference type="InterPro" id="IPR036390">
    <property type="entry name" value="WH_DNA-bd_sf"/>
</dbReference>
<reference evidence="2 3" key="1">
    <citation type="submission" date="2011-05" db="EMBL/GenBank/DDBJ databases">
        <title>Complete sequence of chromosome 2 of Sphingobium chlorophenolicum L-1.</title>
        <authorList>
            <consortium name="US DOE Joint Genome Institute"/>
            <person name="Lucas S."/>
            <person name="Han J."/>
            <person name="Lapidus A."/>
            <person name="Cheng J.-F."/>
            <person name="Goodwin L."/>
            <person name="Pitluck S."/>
            <person name="Peters L."/>
            <person name="Daligault H."/>
            <person name="Han C."/>
            <person name="Tapia R."/>
            <person name="Land M."/>
            <person name="Hauser L."/>
            <person name="Kyrpides N."/>
            <person name="Ivanova N."/>
            <person name="Pagani I."/>
            <person name="Turner P."/>
            <person name="Copley S."/>
            <person name="Woyke T."/>
        </authorList>
    </citation>
    <scope>NUCLEOTIDE SEQUENCE [LARGE SCALE GENOMIC DNA]</scope>
    <source>
        <strain evidence="2 3">L-1</strain>
    </source>
</reference>
<dbReference type="EMBL" id="CP002799">
    <property type="protein sequence ID" value="AEG50951.1"/>
    <property type="molecule type" value="Genomic_DNA"/>
</dbReference>
<dbReference type="KEGG" id="sch:Sphch_3355"/>
<evidence type="ECO:0000313" key="3">
    <source>
        <dbReference type="Proteomes" id="UP000007150"/>
    </source>
</evidence>
<gene>
    <name evidence="2" type="ORF">Sphch_3355</name>
</gene>
<dbReference type="InterPro" id="IPR039422">
    <property type="entry name" value="MarR/SlyA-like"/>
</dbReference>
<dbReference type="GO" id="GO:0003700">
    <property type="term" value="F:DNA-binding transcription factor activity"/>
    <property type="evidence" value="ECO:0007669"/>
    <property type="project" value="InterPro"/>
</dbReference>
<evidence type="ECO:0000313" key="2">
    <source>
        <dbReference type="EMBL" id="AEG50951.1"/>
    </source>
</evidence>
<dbReference type="STRING" id="690566.Sphch_3355"/>
<dbReference type="SUPFAM" id="SSF46785">
    <property type="entry name" value="Winged helix' DNA-binding domain"/>
    <property type="match status" value="1"/>
</dbReference>
<dbReference type="PANTHER" id="PTHR33164:SF43">
    <property type="entry name" value="HTH-TYPE TRANSCRIPTIONAL REPRESSOR YETL"/>
    <property type="match status" value="1"/>
</dbReference>
<dbReference type="Pfam" id="PF12802">
    <property type="entry name" value="MarR_2"/>
    <property type="match status" value="1"/>
</dbReference>
<dbReference type="Proteomes" id="UP000007150">
    <property type="component" value="Chromosome 2"/>
</dbReference>
<dbReference type="HOGENOM" id="CLU_083287_7_2_5"/>
<dbReference type="PANTHER" id="PTHR33164">
    <property type="entry name" value="TRANSCRIPTIONAL REGULATOR, MARR FAMILY"/>
    <property type="match status" value="1"/>
</dbReference>
<dbReference type="InterPro" id="IPR036388">
    <property type="entry name" value="WH-like_DNA-bd_sf"/>
</dbReference>
<proteinExistence type="predicted"/>
<protein>
    <submittedName>
        <fullName evidence="2">Regulatory protein MarR</fullName>
    </submittedName>
</protein>
<evidence type="ECO:0000259" key="1">
    <source>
        <dbReference type="SMART" id="SM00347"/>
    </source>
</evidence>
<dbReference type="GO" id="GO:0006950">
    <property type="term" value="P:response to stress"/>
    <property type="evidence" value="ECO:0007669"/>
    <property type="project" value="TreeGrafter"/>
</dbReference>